<evidence type="ECO:0000313" key="3">
    <source>
        <dbReference type="Proteomes" id="UP001218188"/>
    </source>
</evidence>
<keyword evidence="3" id="KW-1185">Reference proteome</keyword>
<feature type="region of interest" description="Disordered" evidence="1">
    <location>
        <begin position="30"/>
        <end position="117"/>
    </location>
</feature>
<gene>
    <name evidence="2" type="ORF">C8F04DRAFT_1309884</name>
</gene>
<dbReference type="Proteomes" id="UP001218188">
    <property type="component" value="Unassembled WGS sequence"/>
</dbReference>
<feature type="compositionally biased region" description="Polar residues" evidence="1">
    <location>
        <begin position="33"/>
        <end position="62"/>
    </location>
</feature>
<comment type="caution">
    <text evidence="2">The sequence shown here is derived from an EMBL/GenBank/DDBJ whole genome shotgun (WGS) entry which is preliminary data.</text>
</comment>
<protein>
    <submittedName>
        <fullName evidence="2">Uncharacterized protein</fullName>
    </submittedName>
</protein>
<accession>A0AAD6S835</accession>
<dbReference type="EMBL" id="JARJCM010000200">
    <property type="protein sequence ID" value="KAJ7022876.1"/>
    <property type="molecule type" value="Genomic_DNA"/>
</dbReference>
<name>A0AAD6S835_9AGAR</name>
<sequence length="253" mass="28087">MKTPSQLPPSSTPSPESLRLRWLVRTVAASTPHPLSSSLPRQIFSSNPRHVGSLPSSPIQVSDSEHDNFPAFPPLPSKRKRAESRPDPDTSDSDSDVVVKKKAMGKKARKAPKHTGDEELQVITRHIRTDIEQDFAYRVDLTNDPREWLDSKDRVLSTAAIIKSEACDQDSWGKGSASSIQKPTKVLALNGALCQVAKHDCQGIYVCDQLDEDQLRGHERYEPDDNEMFISTFRVANPDSPLPVSATTIVFHI</sequence>
<evidence type="ECO:0000313" key="2">
    <source>
        <dbReference type="EMBL" id="KAJ7022876.1"/>
    </source>
</evidence>
<dbReference type="AlphaFoldDB" id="A0AAD6S835"/>
<evidence type="ECO:0000256" key="1">
    <source>
        <dbReference type="SAM" id="MobiDB-lite"/>
    </source>
</evidence>
<reference evidence="2" key="1">
    <citation type="submission" date="2023-03" db="EMBL/GenBank/DDBJ databases">
        <title>Massive genome expansion in bonnet fungi (Mycena s.s.) driven by repeated elements and novel gene families across ecological guilds.</title>
        <authorList>
            <consortium name="Lawrence Berkeley National Laboratory"/>
            <person name="Harder C.B."/>
            <person name="Miyauchi S."/>
            <person name="Viragh M."/>
            <person name="Kuo A."/>
            <person name="Thoen E."/>
            <person name="Andreopoulos B."/>
            <person name="Lu D."/>
            <person name="Skrede I."/>
            <person name="Drula E."/>
            <person name="Henrissat B."/>
            <person name="Morin E."/>
            <person name="Kohler A."/>
            <person name="Barry K."/>
            <person name="LaButti K."/>
            <person name="Morin E."/>
            <person name="Salamov A."/>
            <person name="Lipzen A."/>
            <person name="Mereny Z."/>
            <person name="Hegedus B."/>
            <person name="Baldrian P."/>
            <person name="Stursova M."/>
            <person name="Weitz H."/>
            <person name="Taylor A."/>
            <person name="Grigoriev I.V."/>
            <person name="Nagy L.G."/>
            <person name="Martin F."/>
            <person name="Kauserud H."/>
        </authorList>
    </citation>
    <scope>NUCLEOTIDE SEQUENCE</scope>
    <source>
        <strain evidence="2">CBHHK200</strain>
    </source>
</reference>
<proteinExistence type="predicted"/>
<organism evidence="2 3">
    <name type="scientific">Mycena alexandri</name>
    <dbReference type="NCBI Taxonomy" id="1745969"/>
    <lineage>
        <taxon>Eukaryota</taxon>
        <taxon>Fungi</taxon>
        <taxon>Dikarya</taxon>
        <taxon>Basidiomycota</taxon>
        <taxon>Agaricomycotina</taxon>
        <taxon>Agaricomycetes</taxon>
        <taxon>Agaricomycetidae</taxon>
        <taxon>Agaricales</taxon>
        <taxon>Marasmiineae</taxon>
        <taxon>Mycenaceae</taxon>
        <taxon>Mycena</taxon>
    </lineage>
</organism>
<feature type="compositionally biased region" description="Basic residues" evidence="1">
    <location>
        <begin position="100"/>
        <end position="113"/>
    </location>
</feature>